<gene>
    <name evidence="1" type="ORF">AT302_26025</name>
</gene>
<accession>A0ABM5WQA5</accession>
<proteinExistence type="predicted"/>
<name>A0ABM5WQA5_9BURK</name>
<protein>
    <submittedName>
        <fullName evidence="1">Uncharacterized protein</fullName>
    </submittedName>
</protein>
<reference evidence="2" key="1">
    <citation type="submission" date="2015-12" db="EMBL/GenBank/DDBJ databases">
        <title>Complete genome sequence of Pandoraea norimbergensis DSM 11628.</title>
        <authorList>
            <person name="Ee R."/>
            <person name="Lim Y.-L."/>
            <person name="Yong D."/>
            <person name="Yin W.-F."/>
            <person name="Chan K.-G."/>
        </authorList>
    </citation>
    <scope>NUCLEOTIDE SEQUENCE [LARGE SCALE GENOMIC DNA]</scope>
    <source>
        <strain evidence="2">DSM 11628</strain>
    </source>
</reference>
<dbReference type="Proteomes" id="UP000060277">
    <property type="component" value="Chromosome"/>
</dbReference>
<evidence type="ECO:0000313" key="1">
    <source>
        <dbReference type="EMBL" id="ALS62743.1"/>
    </source>
</evidence>
<evidence type="ECO:0000313" key="2">
    <source>
        <dbReference type="Proteomes" id="UP000060277"/>
    </source>
</evidence>
<sequence length="72" mass="8238">MKVRNARFASNEQRPKMKFGKLNRFSVDCLAADTNAMDLICLTVHRPQGELNFDKRHIYVSGELVVQQTGRS</sequence>
<dbReference type="EMBL" id="CP013480">
    <property type="protein sequence ID" value="ALS62743.1"/>
    <property type="molecule type" value="Genomic_DNA"/>
</dbReference>
<keyword evidence="2" id="KW-1185">Reference proteome</keyword>
<organism evidence="1 2">
    <name type="scientific">Pandoraea norimbergensis</name>
    <dbReference type="NCBI Taxonomy" id="93219"/>
    <lineage>
        <taxon>Bacteria</taxon>
        <taxon>Pseudomonadati</taxon>
        <taxon>Pseudomonadota</taxon>
        <taxon>Betaproteobacteria</taxon>
        <taxon>Burkholderiales</taxon>
        <taxon>Burkholderiaceae</taxon>
        <taxon>Pandoraea</taxon>
    </lineage>
</organism>